<accession>W6JSJ3</accession>
<reference evidence="2 3" key="1">
    <citation type="journal article" date="2013" name="ISME J.">
        <title>A metabolic model for members of the genus Tetrasphaera involved in enhanced biological phosphorus removal.</title>
        <authorList>
            <person name="Kristiansen R."/>
            <person name="Nguyen H.T.T."/>
            <person name="Saunders A.M."/>
            <person name="Nielsen J.L."/>
            <person name="Wimmer R."/>
            <person name="Le V.Q."/>
            <person name="McIlroy S.J."/>
            <person name="Petrovski S."/>
            <person name="Seviour R.J."/>
            <person name="Calteau A."/>
            <person name="Nielsen K.L."/>
            <person name="Nielsen P.H."/>
        </authorList>
    </citation>
    <scope>NUCLEOTIDE SEQUENCE [LARGE SCALE GENOMIC DNA]</scope>
    <source>
        <strain evidence="2 3">Ben110</strain>
    </source>
</reference>
<dbReference type="RefSeq" id="WP_048693627.1">
    <property type="nucleotide sequence ID" value="NZ_HG764815.1"/>
</dbReference>
<dbReference type="Proteomes" id="UP000035763">
    <property type="component" value="Unassembled WGS sequence"/>
</dbReference>
<proteinExistence type="predicted"/>
<dbReference type="AlphaFoldDB" id="W6JSJ3"/>
<feature type="region of interest" description="Disordered" evidence="1">
    <location>
        <begin position="1"/>
        <end position="20"/>
    </location>
</feature>
<dbReference type="EMBL" id="CAJA01000024">
    <property type="protein sequence ID" value="CCH71918.1"/>
    <property type="molecule type" value="Genomic_DNA"/>
</dbReference>
<name>W6JSJ3_9MICO</name>
<evidence type="ECO:0000313" key="2">
    <source>
        <dbReference type="EMBL" id="CCH71918.1"/>
    </source>
</evidence>
<dbReference type="OrthoDB" id="3173471at2"/>
<keyword evidence="3" id="KW-1185">Reference proteome</keyword>
<comment type="caution">
    <text evidence="2">The sequence shown here is derived from an EMBL/GenBank/DDBJ whole genome shotgun (WGS) entry which is preliminary data.</text>
</comment>
<evidence type="ECO:0000256" key="1">
    <source>
        <dbReference type="SAM" id="MobiDB-lite"/>
    </source>
</evidence>
<dbReference type="STRING" id="1193182.BN11_120021"/>
<organism evidence="2 3">
    <name type="scientific">Nostocoides australiense Ben110</name>
    <dbReference type="NCBI Taxonomy" id="1193182"/>
    <lineage>
        <taxon>Bacteria</taxon>
        <taxon>Bacillati</taxon>
        <taxon>Actinomycetota</taxon>
        <taxon>Actinomycetes</taxon>
        <taxon>Micrococcales</taxon>
        <taxon>Intrasporangiaceae</taxon>
        <taxon>Nostocoides</taxon>
    </lineage>
</organism>
<sequence length="316" mass="35452">MSDLEITDSPLTKPGFSPPPPDDLGILQQIAASISMPFAFSHCTAARILGWPVPWVAQVSGDVHVMTRTPDGQIRTTGFVGHRGLESRDVSILHDLPVVAPAHTWVDLGELVGPGLPYFFEDIIGSGDQALNRGCTKAELRALVESRNRPRGKRTLLPALVWMRKGSESMLETQWRLCCQRARLPQADLNRNRYAPGGRFLFRPDLSWLAKRIALECQGVEFHDTPEAAAADGERMRRGSADRWTFHEVRSQQLWDKSARDTALMELADGLEFPARRLDLVGAEPMPYSPEAAETLRENLRRRNRLSCQGLWRPTR</sequence>
<protein>
    <recommendedName>
        <fullName evidence="4">DUF559 domain-containing protein</fullName>
    </recommendedName>
</protein>
<evidence type="ECO:0000313" key="3">
    <source>
        <dbReference type="Proteomes" id="UP000035763"/>
    </source>
</evidence>
<evidence type="ECO:0008006" key="4">
    <source>
        <dbReference type="Google" id="ProtNLM"/>
    </source>
</evidence>
<gene>
    <name evidence="2" type="ORF">BN11_120021</name>
</gene>